<proteinExistence type="predicted"/>
<accession>A0AAP0PND5</accession>
<dbReference type="InterPro" id="IPR011009">
    <property type="entry name" value="Kinase-like_dom_sf"/>
</dbReference>
<evidence type="ECO:0000313" key="1">
    <source>
        <dbReference type="EMBL" id="KAK9150382.1"/>
    </source>
</evidence>
<protein>
    <submittedName>
        <fullName evidence="1">Uncharacterized protein</fullName>
    </submittedName>
</protein>
<dbReference type="Gene3D" id="1.10.510.10">
    <property type="entry name" value="Transferase(Phosphotransferase) domain 1"/>
    <property type="match status" value="1"/>
</dbReference>
<comment type="caution">
    <text evidence="1">The sequence shown here is derived from an EMBL/GenBank/DDBJ whole genome shotgun (WGS) entry which is preliminary data.</text>
</comment>
<dbReference type="Proteomes" id="UP001420932">
    <property type="component" value="Unassembled WGS sequence"/>
</dbReference>
<reference evidence="1 2" key="1">
    <citation type="submission" date="2024-01" db="EMBL/GenBank/DDBJ databases">
        <title>Genome assemblies of Stephania.</title>
        <authorList>
            <person name="Yang L."/>
        </authorList>
    </citation>
    <scope>NUCLEOTIDE SEQUENCE [LARGE SCALE GENOMIC DNA]</scope>
    <source>
        <strain evidence="1">YNDBR</strain>
        <tissue evidence="1">Leaf</tissue>
    </source>
</reference>
<dbReference type="GO" id="GO:0004672">
    <property type="term" value="F:protein kinase activity"/>
    <property type="evidence" value="ECO:0007669"/>
    <property type="project" value="TreeGrafter"/>
</dbReference>
<gene>
    <name evidence="1" type="ORF">Syun_008691</name>
</gene>
<organism evidence="1 2">
    <name type="scientific">Stephania yunnanensis</name>
    <dbReference type="NCBI Taxonomy" id="152371"/>
    <lineage>
        <taxon>Eukaryota</taxon>
        <taxon>Viridiplantae</taxon>
        <taxon>Streptophyta</taxon>
        <taxon>Embryophyta</taxon>
        <taxon>Tracheophyta</taxon>
        <taxon>Spermatophyta</taxon>
        <taxon>Magnoliopsida</taxon>
        <taxon>Ranunculales</taxon>
        <taxon>Menispermaceae</taxon>
        <taxon>Menispermoideae</taxon>
        <taxon>Cissampelideae</taxon>
        <taxon>Stephania</taxon>
    </lineage>
</organism>
<dbReference type="EMBL" id="JBBNAF010000004">
    <property type="protein sequence ID" value="KAK9150382.1"/>
    <property type="molecule type" value="Genomic_DNA"/>
</dbReference>
<dbReference type="PANTHER" id="PTHR48011:SF18">
    <property type="entry name" value="MITOGEN-ACTIVATED PROTEIN KINASE KINASE KINASE 19-RELATED"/>
    <property type="match status" value="1"/>
</dbReference>
<dbReference type="InterPro" id="IPR052751">
    <property type="entry name" value="Plant_MAPKKK"/>
</dbReference>
<dbReference type="PANTHER" id="PTHR48011">
    <property type="entry name" value="CCR4-NOT TRANSCRIPTIONAL COMPLEX SUBUNIT CAF120-RELATED"/>
    <property type="match status" value="1"/>
</dbReference>
<keyword evidence="2" id="KW-1185">Reference proteome</keyword>
<dbReference type="SUPFAM" id="SSF56112">
    <property type="entry name" value="Protein kinase-like (PK-like)"/>
    <property type="match status" value="1"/>
</dbReference>
<sequence>MKIKRSANSGASADDFVAKIADFATAKSFNQISTDFVDTGDQSATKDPVDLDSGIDYGVSECVVRFVKLNGKTLEYLFCFVIPFNSRIRINDIDNRVVKTVMELGGGKVRKQLGGCFEYYMGRRGTPLPDPRWWCPASFGGPFQPTVWTTMRVEVVVTPPLLFLSYCASTMPSPTTSLSPVAATVRPPPVISTALSIGGVWKAHRGICRPRLLSSIRRGLPAIYGLSDALWWRCYAGSLLYRIGFGGESPRIPVGISREAQDFLKRCFVRNSKSRWNSSRLLSHPFLKDHIPNAEQYMQYSMESN</sequence>
<dbReference type="AlphaFoldDB" id="A0AAP0PND5"/>
<dbReference type="GO" id="GO:0007165">
    <property type="term" value="P:signal transduction"/>
    <property type="evidence" value="ECO:0007669"/>
    <property type="project" value="TreeGrafter"/>
</dbReference>
<name>A0AAP0PND5_9MAGN</name>
<evidence type="ECO:0000313" key="2">
    <source>
        <dbReference type="Proteomes" id="UP001420932"/>
    </source>
</evidence>